<name>A0ABQ5YGY3_9NEIS</name>
<dbReference type="Proteomes" id="UP001156706">
    <property type="component" value="Unassembled WGS sequence"/>
</dbReference>
<evidence type="ECO:0000256" key="1">
    <source>
        <dbReference type="SAM" id="MobiDB-lite"/>
    </source>
</evidence>
<keyword evidence="3" id="KW-1185">Reference proteome</keyword>
<protein>
    <submittedName>
        <fullName evidence="2">Uncharacterized protein</fullName>
    </submittedName>
</protein>
<feature type="compositionally biased region" description="Polar residues" evidence="1">
    <location>
        <begin position="14"/>
        <end position="28"/>
    </location>
</feature>
<evidence type="ECO:0000313" key="3">
    <source>
        <dbReference type="Proteomes" id="UP001156706"/>
    </source>
</evidence>
<gene>
    <name evidence="2" type="ORF">GCM10007907_17280</name>
</gene>
<organism evidence="2 3">
    <name type="scientific">Chitinimonas prasina</name>
    <dbReference type="NCBI Taxonomy" id="1434937"/>
    <lineage>
        <taxon>Bacteria</taxon>
        <taxon>Pseudomonadati</taxon>
        <taxon>Pseudomonadota</taxon>
        <taxon>Betaproteobacteria</taxon>
        <taxon>Neisseriales</taxon>
        <taxon>Chitinibacteraceae</taxon>
        <taxon>Chitinimonas</taxon>
    </lineage>
</organism>
<accession>A0ABQ5YGY3</accession>
<dbReference type="EMBL" id="BSOG01000002">
    <property type="protein sequence ID" value="GLR12938.1"/>
    <property type="molecule type" value="Genomic_DNA"/>
</dbReference>
<reference evidence="3" key="1">
    <citation type="journal article" date="2019" name="Int. J. Syst. Evol. Microbiol.">
        <title>The Global Catalogue of Microorganisms (GCM) 10K type strain sequencing project: providing services to taxonomists for standard genome sequencing and annotation.</title>
        <authorList>
            <consortium name="The Broad Institute Genomics Platform"/>
            <consortium name="The Broad Institute Genome Sequencing Center for Infectious Disease"/>
            <person name="Wu L."/>
            <person name="Ma J."/>
        </authorList>
    </citation>
    <scope>NUCLEOTIDE SEQUENCE [LARGE SCALE GENOMIC DNA]</scope>
    <source>
        <strain evidence="3">NBRC 110044</strain>
    </source>
</reference>
<feature type="region of interest" description="Disordered" evidence="1">
    <location>
        <begin position="1"/>
        <end position="28"/>
    </location>
</feature>
<sequence>MPDMSMIVPKVSSGAIQETRPNPANSMPSTAIAVDSSADLDVILLSIYDGDSQQFRGGRSMSQV</sequence>
<proteinExistence type="predicted"/>
<comment type="caution">
    <text evidence="2">The sequence shown here is derived from an EMBL/GenBank/DDBJ whole genome shotgun (WGS) entry which is preliminary data.</text>
</comment>
<evidence type="ECO:0000313" key="2">
    <source>
        <dbReference type="EMBL" id="GLR12938.1"/>
    </source>
</evidence>